<feature type="domain" description="Thiamine pyrophosphate enzyme N-terminal TPP-binding" evidence="6">
    <location>
        <begin position="1579"/>
        <end position="1710"/>
    </location>
</feature>
<dbReference type="GO" id="GO:0050660">
    <property type="term" value="F:flavin adenine dinucleotide binding"/>
    <property type="evidence" value="ECO:0007669"/>
    <property type="project" value="TreeGrafter"/>
</dbReference>
<feature type="region of interest" description="Disordered" evidence="3">
    <location>
        <begin position="1172"/>
        <end position="1192"/>
    </location>
</feature>
<dbReference type="NCBIfam" id="NF006203">
    <property type="entry name" value="PRK08327.1"/>
    <property type="match status" value="1"/>
</dbReference>
<dbReference type="InterPro" id="IPR029035">
    <property type="entry name" value="DHS-like_NAD/FAD-binding_dom"/>
</dbReference>
<evidence type="ECO:0000313" key="8">
    <source>
        <dbReference type="EMBL" id="GAM34694.1"/>
    </source>
</evidence>
<dbReference type="InterPro" id="IPR029061">
    <property type="entry name" value="THDP-binding"/>
</dbReference>
<sequence>MDGLLTAVQTKRIEVLSESPIQSVDAVDQEAPSIKNITNENNTPETILQLLQEQPTEQELYQVLKNLDPSRAGNGSTSFDIRLPSPLHGQILHVLVNKTIPDHWSNVEQSNPKLRGSILRCFSSVVGLRALVGYIQVSNNAMRSMSVKERESGRILALRDILSFISTLLKPKDFVSRVYHDNALVYDSDTKRRVAWSEFCSLLSGGKFLSTAAEALTVIKDSEEGHTKSWIGEGQAFAEWLGKNMSYMIVQGAHGDEDLWKSAALMVGRATGLGYTDKFVHELYTGVIVGGSISPSWGLCFQHLRHHERSTILQSILKDIQKRYFATDEKNVQSTSSVVGGGAALLHEILKDAANSQETLRSWLSNASTNVVTTFGLRRVLVLLVAKDPDSLRELLEQAFRDFGDSFSIKHTLLPTQEANAQVLLLAAGYLHRLQPAELHAIGRSSLYLNAVSNRLAASSTRSRFLGMIVGMAISDLVEPAGKAMKFDLEGFDTEEAEWYLGLTRVDDKMSSIQALQELEPGKEKISKSAKTSKPKVAWAPASIQRESSKIVAIEEIMNDDVEDEEDEFMPYAKPDSDASDSEDDPTLVQRGKPTPPVYIRDLVSYLKDTDNVDRYHLGITNASSLIRRKAGFGTELVENIDGLALVVISLQDNYSLPNFHEQRLQAMIALLAAQPIRMGRYFTATFFDGDLSQAQRSAILTAMGLGAREIAGHGEEDAKALGLASASAQADFPSKKLPSHLQQFYDTQKETSPIAALTERLARTSLQPLALDAADAASGPNALKVRTFSSRMEVERQRQLREAQRKKKTVSKDLHKDLTEGFFYPLVGRFEVMLQSRSVSSSSYNPFYSANILRLFLQTVTLILSTLGPHTPALPTISQETLSLIFALHGTAVSTEPIVLPALLSLFLTVIDLNVAAGSTAEERLVTDHGVQVIELRDWCNDVFERTPATSAKSAQSADKMDETEQTRMLAADLSSPASSTASTPLYRVFRGLKPTQVVSIPSTNAAWRTTLNELKTIYLEGRWKECESKCLRLVGSCKDSPIIQTYLLFLIGCCVEMHARNMHQYSAAKTKKIEDAAMWFERCEAVLMSTVDVPDERDVEDVVSTPQAPVSERQESPVYHLDASPLVRKKARIERLTKTISRLIDDEPNNPFCDETDPFESNNTAFQRNSLSKRPKSYIQPRLTPPPLRIRKGTPLHVDIPSPPASSTSFVSAETDYWDESMMSTPVQRDGGGFRSLASIIEDMSDCTWASETWNNSTMSRGQDVGYQAYPVQSRDSFSADYCNGFTSQAIYEARIEAKKEALRAEIERRVADRMPKIDEPTIVNSSSFASLPGIKGGLPRSVSDMIRDYLGKEGAEKMTPSCLRPIPHSSSARVLPLCLKPKQTMRVSDSDEVSLSRLQHAWEVASFGGWYMVDSDCHSLALVERTWPQLRDSYNLGNIASHYENEARIVRFDHQLTSLVQSLQQNISDLHQLAIDINHHRTLHLQTQKLAPSKSYWSFSTLSKDATDENGSDEFDDDNANRNTKDMRFNLGWAAPGTILNESKAARIERLRKDGFRTVGLWNEQRGHKGDEWGYTAAFAFFEALWEAGIQYVFVNLGTDHPAIIEALVKGQRERRDQWPKAITCPNEMVALSMADGYARLTGKPQCVIVHVDVGTQGLAAAVHNASCGRAPVLIFAGLSPFTLEGELRGSRTEYIHWIQDVPDQKQIISQYCRYTGEIKTGKNVKQIVNRALQWATSDPQGPAYLVCAREIMEEEIEPYSLKQEQWVPVTGSALPSSAVEMIATELANAKEPLAIVGYNGRKASSVEELVKLANSIKGLRVVDCAGSDMSFPADHPGWLSLHFGRHEAVKTADFILVVDSDTPWIPTVCKPKDTAKVVHLDVDPLKQQIPMFYLPSIATFKVDSTTAFKQINDYIASNSALTQTLNSQEVIERQKRVEESYRKRLQEIADSAATPAGGPDAYLNADYLMSQLKKATPQDTIWAVEAVTLTLQAADHLQCTLPKSWINCGGGGLGWSGGGALGIKLASDDQHGGKNKGKFVCQIVGDGTYLFTIPGSVYWISRRYNIPILTIVLNNKGWNAPRRSLLLVHPDGEGSKVSNEEMNISFDPTPDYAGIAKAAAGGELWAGRASTVGELAEKLPQAVQSVLSGKSAVLEAQLDGTGGKYVEK</sequence>
<dbReference type="Pfam" id="PF02775">
    <property type="entry name" value="TPP_enzyme_C"/>
    <property type="match status" value="1"/>
</dbReference>
<dbReference type="InterPro" id="IPR019337">
    <property type="entry name" value="Telomere_length_regulation_dom"/>
</dbReference>
<dbReference type="SUPFAM" id="SSF52518">
    <property type="entry name" value="Thiamin diphosphate-binding fold (THDP-binding)"/>
    <property type="match status" value="2"/>
</dbReference>
<name>A0A6V8H5S1_TALPI</name>
<dbReference type="Pfam" id="PF00205">
    <property type="entry name" value="TPP_enzyme_M"/>
    <property type="match status" value="1"/>
</dbReference>
<comment type="caution">
    <text evidence="8">The sequence shown here is derived from an EMBL/GenBank/DDBJ whole genome shotgun (WGS) entry which is preliminary data.</text>
</comment>
<dbReference type="InterPro" id="IPR012001">
    <property type="entry name" value="Thiamin_PyroP_enz_TPP-bd_dom"/>
</dbReference>
<dbReference type="Gene3D" id="3.40.50.970">
    <property type="match status" value="2"/>
</dbReference>
<keyword evidence="2" id="KW-0786">Thiamine pyrophosphate</keyword>
<reference evidence="9" key="1">
    <citation type="journal article" date="2015" name="Genome Announc.">
        <title>Draft genome sequence of Talaromyces cellulolyticus strain Y-94, a source of lignocellulosic biomass-degrading enzymes.</title>
        <authorList>
            <person name="Fujii T."/>
            <person name="Koike H."/>
            <person name="Sawayama S."/>
            <person name="Yano S."/>
            <person name="Inoue H."/>
        </authorList>
    </citation>
    <scope>NUCLEOTIDE SEQUENCE [LARGE SCALE GENOMIC DNA]</scope>
    <source>
        <strain evidence="9">Y-94</strain>
    </source>
</reference>
<protein>
    <submittedName>
        <fullName evidence="8">Uncharacterized protein</fullName>
    </submittedName>
</protein>
<evidence type="ECO:0000313" key="9">
    <source>
        <dbReference type="Proteomes" id="UP000053095"/>
    </source>
</evidence>
<dbReference type="GO" id="GO:0000287">
    <property type="term" value="F:magnesium ion binding"/>
    <property type="evidence" value="ECO:0007669"/>
    <property type="project" value="InterPro"/>
</dbReference>
<dbReference type="EMBL" id="DF933811">
    <property type="protein sequence ID" value="GAM34694.1"/>
    <property type="molecule type" value="Genomic_DNA"/>
</dbReference>
<dbReference type="PANTHER" id="PTHR18968:SF164">
    <property type="entry name" value="PYRUVATE DECARBOXYLASE"/>
    <property type="match status" value="1"/>
</dbReference>
<evidence type="ECO:0000259" key="4">
    <source>
        <dbReference type="Pfam" id="PF00205"/>
    </source>
</evidence>
<dbReference type="GO" id="GO:0005948">
    <property type="term" value="C:acetolactate synthase complex"/>
    <property type="evidence" value="ECO:0007669"/>
    <property type="project" value="TreeGrafter"/>
</dbReference>
<evidence type="ECO:0000259" key="6">
    <source>
        <dbReference type="Pfam" id="PF02776"/>
    </source>
</evidence>
<accession>A0A6V8H5S1</accession>
<evidence type="ECO:0000256" key="2">
    <source>
        <dbReference type="ARBA" id="ARBA00023052"/>
    </source>
</evidence>
<organism evidence="8 9">
    <name type="scientific">Talaromyces pinophilus</name>
    <name type="common">Penicillium pinophilum</name>
    <dbReference type="NCBI Taxonomy" id="128442"/>
    <lineage>
        <taxon>Eukaryota</taxon>
        <taxon>Fungi</taxon>
        <taxon>Dikarya</taxon>
        <taxon>Ascomycota</taxon>
        <taxon>Pezizomycotina</taxon>
        <taxon>Eurotiomycetes</taxon>
        <taxon>Eurotiomycetidae</taxon>
        <taxon>Eurotiales</taxon>
        <taxon>Trichocomaceae</taxon>
        <taxon>Talaromyces</taxon>
        <taxon>Talaromyces sect. Talaromyces</taxon>
    </lineage>
</organism>
<evidence type="ECO:0000256" key="1">
    <source>
        <dbReference type="ARBA" id="ARBA00007812"/>
    </source>
</evidence>
<dbReference type="Pfam" id="PF02776">
    <property type="entry name" value="TPP_enzyme_N"/>
    <property type="match status" value="1"/>
</dbReference>
<dbReference type="GO" id="GO:0030976">
    <property type="term" value="F:thiamine pyrophosphate binding"/>
    <property type="evidence" value="ECO:0007669"/>
    <property type="project" value="InterPro"/>
</dbReference>
<feature type="domain" description="Telomere length regulation protein conserved" evidence="7">
    <location>
        <begin position="597"/>
        <end position="708"/>
    </location>
</feature>
<dbReference type="GO" id="GO:0009099">
    <property type="term" value="P:L-valine biosynthetic process"/>
    <property type="evidence" value="ECO:0007669"/>
    <property type="project" value="TreeGrafter"/>
</dbReference>
<evidence type="ECO:0000259" key="7">
    <source>
        <dbReference type="Pfam" id="PF10193"/>
    </source>
</evidence>
<feature type="region of interest" description="Disordered" evidence="3">
    <location>
        <begin position="571"/>
        <end position="593"/>
    </location>
</feature>
<dbReference type="InterPro" id="IPR012000">
    <property type="entry name" value="Thiamin_PyroP_enz_cen_dom"/>
</dbReference>
<dbReference type="InterPro" id="IPR011766">
    <property type="entry name" value="TPP_enzyme_TPP-bd"/>
</dbReference>
<dbReference type="Gene3D" id="3.40.50.1220">
    <property type="entry name" value="TPP-binding domain"/>
    <property type="match status" value="1"/>
</dbReference>
<dbReference type="Proteomes" id="UP000053095">
    <property type="component" value="Unassembled WGS sequence"/>
</dbReference>
<dbReference type="CDD" id="cd07035">
    <property type="entry name" value="TPP_PYR_POX_like"/>
    <property type="match status" value="1"/>
</dbReference>
<comment type="similarity">
    <text evidence="1">Belongs to the TPP enzyme family.</text>
</comment>
<keyword evidence="9" id="KW-1185">Reference proteome</keyword>
<feature type="domain" description="Thiamine pyrophosphate enzyme central" evidence="4">
    <location>
        <begin position="1784"/>
        <end position="1889"/>
    </location>
</feature>
<dbReference type="SUPFAM" id="SSF52467">
    <property type="entry name" value="DHS-like NAD/FAD-binding domain"/>
    <property type="match status" value="1"/>
</dbReference>
<proteinExistence type="inferred from homology"/>
<evidence type="ECO:0000259" key="5">
    <source>
        <dbReference type="Pfam" id="PF02775"/>
    </source>
</evidence>
<dbReference type="GO" id="GO:0003984">
    <property type="term" value="F:acetolactate synthase activity"/>
    <property type="evidence" value="ECO:0007669"/>
    <property type="project" value="TreeGrafter"/>
</dbReference>
<dbReference type="InterPro" id="IPR045229">
    <property type="entry name" value="TPP_enz"/>
</dbReference>
<evidence type="ECO:0000256" key="3">
    <source>
        <dbReference type="SAM" id="MobiDB-lite"/>
    </source>
</evidence>
<dbReference type="PANTHER" id="PTHR18968">
    <property type="entry name" value="THIAMINE PYROPHOSPHATE ENZYMES"/>
    <property type="match status" value="1"/>
</dbReference>
<dbReference type="GO" id="GO:0005739">
    <property type="term" value="C:mitochondrion"/>
    <property type="evidence" value="ECO:0007669"/>
    <property type="project" value="TreeGrafter"/>
</dbReference>
<dbReference type="Pfam" id="PF10193">
    <property type="entry name" value="Telomere_reg-2"/>
    <property type="match status" value="1"/>
</dbReference>
<dbReference type="Gene3D" id="1.25.40.720">
    <property type="entry name" value="Telomere length regulation protein 2, C-terminal domain"/>
    <property type="match status" value="1"/>
</dbReference>
<dbReference type="GO" id="GO:0009097">
    <property type="term" value="P:isoleucine biosynthetic process"/>
    <property type="evidence" value="ECO:0007669"/>
    <property type="project" value="TreeGrafter"/>
</dbReference>
<feature type="domain" description="Thiamine pyrophosphate enzyme TPP-binding" evidence="5">
    <location>
        <begin position="1993"/>
        <end position="2149"/>
    </location>
</feature>
<gene>
    <name evidence="8" type="ORF">TCE0_015f02436</name>
</gene>
<dbReference type="InterPro" id="IPR038528">
    <property type="entry name" value="TEL2_C_sf"/>
</dbReference>